<evidence type="ECO:0000259" key="5">
    <source>
        <dbReference type="PROSITE" id="PS51746"/>
    </source>
</evidence>
<dbReference type="PANTHER" id="PTHR13832">
    <property type="entry name" value="PROTEIN PHOSPHATASE 2C"/>
    <property type="match status" value="1"/>
</dbReference>
<dbReference type="Pfam" id="PF00481">
    <property type="entry name" value="PP2C"/>
    <property type="match status" value="1"/>
</dbReference>
<dbReference type="InterPro" id="IPR001932">
    <property type="entry name" value="PPM-type_phosphatase-like_dom"/>
</dbReference>
<dbReference type="GO" id="GO:0046872">
    <property type="term" value="F:metal ion binding"/>
    <property type="evidence" value="ECO:0007669"/>
    <property type="project" value="UniProtKB-KW"/>
</dbReference>
<proteinExistence type="inferred from homology"/>
<dbReference type="Gene3D" id="3.60.40.10">
    <property type="entry name" value="PPM-type phosphatase domain"/>
    <property type="match status" value="1"/>
</dbReference>
<name>A0A443SS54_9ACAR</name>
<dbReference type="PROSITE" id="PS01032">
    <property type="entry name" value="PPM_1"/>
    <property type="match status" value="1"/>
</dbReference>
<evidence type="ECO:0000256" key="2">
    <source>
        <dbReference type="ARBA" id="ARBA00022801"/>
    </source>
</evidence>
<dbReference type="OrthoDB" id="420076at2759"/>
<dbReference type="AlphaFoldDB" id="A0A443SS54"/>
<dbReference type="InterPro" id="IPR015655">
    <property type="entry name" value="PP2C"/>
</dbReference>
<comment type="caution">
    <text evidence="6">The sequence shown here is derived from an EMBL/GenBank/DDBJ whole genome shotgun (WGS) entry which is preliminary data.</text>
</comment>
<evidence type="ECO:0000313" key="6">
    <source>
        <dbReference type="EMBL" id="RWS30371.1"/>
    </source>
</evidence>
<dbReference type="PANTHER" id="PTHR13832:SF792">
    <property type="entry name" value="GM14286P"/>
    <property type="match status" value="1"/>
</dbReference>
<dbReference type="InterPro" id="IPR000222">
    <property type="entry name" value="PP2C_BS"/>
</dbReference>
<keyword evidence="3 4" id="KW-0904">Protein phosphatase</keyword>
<reference evidence="6 7" key="1">
    <citation type="journal article" date="2018" name="Gigascience">
        <title>Genomes of trombidid mites reveal novel predicted allergens and laterally-transferred genes associated with secondary metabolism.</title>
        <authorList>
            <person name="Dong X."/>
            <person name="Chaisiri K."/>
            <person name="Xia D."/>
            <person name="Armstrong S.D."/>
            <person name="Fang Y."/>
            <person name="Donnelly M.J."/>
            <person name="Kadowaki T."/>
            <person name="McGarry J.W."/>
            <person name="Darby A.C."/>
            <person name="Makepeace B.L."/>
        </authorList>
    </citation>
    <scope>NUCLEOTIDE SEQUENCE [LARGE SCALE GENOMIC DNA]</scope>
    <source>
        <strain evidence="6">UoL-UT</strain>
    </source>
</reference>
<dbReference type="GO" id="GO:0004741">
    <property type="term" value="F:[pyruvate dehydrogenase (acetyl-transferring)]-phosphatase activity"/>
    <property type="evidence" value="ECO:0007669"/>
    <property type="project" value="TreeGrafter"/>
</dbReference>
<dbReference type="EMBL" id="NCKV01000531">
    <property type="protein sequence ID" value="RWS30371.1"/>
    <property type="molecule type" value="Genomic_DNA"/>
</dbReference>
<evidence type="ECO:0000313" key="7">
    <source>
        <dbReference type="Proteomes" id="UP000288716"/>
    </source>
</evidence>
<dbReference type="Proteomes" id="UP000288716">
    <property type="component" value="Unassembled WGS sequence"/>
</dbReference>
<dbReference type="SMART" id="SM00332">
    <property type="entry name" value="PP2Cc"/>
    <property type="match status" value="1"/>
</dbReference>
<organism evidence="6 7">
    <name type="scientific">Leptotrombidium deliense</name>
    <dbReference type="NCBI Taxonomy" id="299467"/>
    <lineage>
        <taxon>Eukaryota</taxon>
        <taxon>Metazoa</taxon>
        <taxon>Ecdysozoa</taxon>
        <taxon>Arthropoda</taxon>
        <taxon>Chelicerata</taxon>
        <taxon>Arachnida</taxon>
        <taxon>Acari</taxon>
        <taxon>Acariformes</taxon>
        <taxon>Trombidiformes</taxon>
        <taxon>Prostigmata</taxon>
        <taxon>Anystina</taxon>
        <taxon>Parasitengona</taxon>
        <taxon>Trombiculoidea</taxon>
        <taxon>Trombiculidae</taxon>
        <taxon>Leptotrombidium</taxon>
    </lineage>
</organism>
<evidence type="ECO:0000256" key="1">
    <source>
        <dbReference type="ARBA" id="ARBA00022723"/>
    </source>
</evidence>
<protein>
    <submittedName>
        <fullName evidence="6">Pyruvate dehydrogenase [acetyl-transferring]-phosphatase 1-like protein</fullName>
    </submittedName>
</protein>
<sequence>MKQLLLPKHTVLHFGNESLSNHFNVTKISLRWFASKQESYFSAIGGESDEPPPDLSPQQVTSILRRNEKTIYKNLKAVKLIECNQLAANHPVEDRLRISRINLNASGESGCSETLLLSVFDGHGGGACVDIISKRLFHYIALSLSPNPTDVLNNKIEAAVEDLFVCPKVNSDSAFIYDSKSLEKIKVLLNSAENECLQKFADELQKNPASDVKDALRKAFVHCDNDLAQEVEQHLSNESSSNIILHYYLSVAASGCCVTLLLIHNNKCYVASSGDCRAVLGVQSEETSSGEFSMKCIPLSKDHNSDNIKEIKRLYASHPANEQNNIIKNNRLLGHLMPLRAFGDYCYKWSVDKIKKVGLTRAFGPHIIPPHYYTPPYLIADPEITVFDPFVPGSESKKFVVLATDGLWEQFESATNLVDSVIKQQTTLAKKEGSESEKMSHKFSEGTSLTTINDYLTVNAKPQKTDFNDSLNIDGEHEFDSNCCTYLIRSALGACPVHSDPHFDECEIQRQHRRLVTFLTLPESVVRNFRDDISVILTHFK</sequence>
<keyword evidence="1" id="KW-0479">Metal-binding</keyword>
<dbReference type="InterPro" id="IPR036457">
    <property type="entry name" value="PPM-type-like_dom_sf"/>
</dbReference>
<keyword evidence="2 4" id="KW-0378">Hydrolase</keyword>
<keyword evidence="7" id="KW-1185">Reference proteome</keyword>
<dbReference type="SUPFAM" id="SSF81606">
    <property type="entry name" value="PP2C-like"/>
    <property type="match status" value="1"/>
</dbReference>
<evidence type="ECO:0000256" key="3">
    <source>
        <dbReference type="ARBA" id="ARBA00022912"/>
    </source>
</evidence>
<dbReference type="GO" id="GO:0005739">
    <property type="term" value="C:mitochondrion"/>
    <property type="evidence" value="ECO:0007669"/>
    <property type="project" value="TreeGrafter"/>
</dbReference>
<dbReference type="CDD" id="cd00143">
    <property type="entry name" value="PP2Cc"/>
    <property type="match status" value="1"/>
</dbReference>
<keyword evidence="6" id="KW-0670">Pyruvate</keyword>
<dbReference type="STRING" id="299467.A0A443SS54"/>
<accession>A0A443SS54</accession>
<feature type="domain" description="PPM-type phosphatase" evidence="5">
    <location>
        <begin position="88"/>
        <end position="540"/>
    </location>
</feature>
<evidence type="ECO:0000256" key="4">
    <source>
        <dbReference type="RuleBase" id="RU003465"/>
    </source>
</evidence>
<gene>
    <name evidence="6" type="ORF">B4U80_06190</name>
</gene>
<dbReference type="PROSITE" id="PS51746">
    <property type="entry name" value="PPM_2"/>
    <property type="match status" value="1"/>
</dbReference>
<comment type="similarity">
    <text evidence="4">Belongs to the PP2C family.</text>
</comment>
<dbReference type="VEuPathDB" id="VectorBase:LDEU001674"/>